<organism evidence="2 3">
    <name type="scientific">Bordetella ansorpii</name>
    <dbReference type="NCBI Taxonomy" id="288768"/>
    <lineage>
        <taxon>Bacteria</taxon>
        <taxon>Pseudomonadati</taxon>
        <taxon>Pseudomonadota</taxon>
        <taxon>Betaproteobacteria</taxon>
        <taxon>Burkholderiales</taxon>
        <taxon>Alcaligenaceae</taxon>
        <taxon>Bordetella</taxon>
    </lineage>
</organism>
<proteinExistence type="predicted"/>
<gene>
    <name evidence="2" type="ORF">SAMEA1982600_04184</name>
</gene>
<sequence>MPVVVFHKAGQTYTGEVKTNSNLVVLAGTRKYPFPHLSYQCGMGKCATCACKVLAGAEHLPPANWKEKKQLGERLEQGYRLACQLWLSEDITLEQDERPAP</sequence>
<dbReference type="SUPFAM" id="SSF54292">
    <property type="entry name" value="2Fe-2S ferredoxin-like"/>
    <property type="match status" value="1"/>
</dbReference>
<dbReference type="InterPro" id="IPR006058">
    <property type="entry name" value="2Fe2S_fd_BS"/>
</dbReference>
<dbReference type="AlphaFoldDB" id="A0A157QXU4"/>
<dbReference type="GO" id="GO:0051537">
    <property type="term" value="F:2 iron, 2 sulfur cluster binding"/>
    <property type="evidence" value="ECO:0007669"/>
    <property type="project" value="InterPro"/>
</dbReference>
<dbReference type="Pfam" id="PF00111">
    <property type="entry name" value="Fer2"/>
    <property type="match status" value="1"/>
</dbReference>
<dbReference type="InterPro" id="IPR036010">
    <property type="entry name" value="2Fe-2S_ferredoxin-like_sf"/>
</dbReference>
<dbReference type="OrthoDB" id="9807864at2"/>
<reference evidence="2 3" key="1">
    <citation type="submission" date="2016-03" db="EMBL/GenBank/DDBJ databases">
        <authorList>
            <consortium name="Pathogen Informatics"/>
        </authorList>
    </citation>
    <scope>NUCLEOTIDE SEQUENCE [LARGE SCALE GENOMIC DNA]</scope>
    <source>
        <strain evidence="2 3">NCTC13364</strain>
    </source>
</reference>
<accession>A0A157QXU4</accession>
<dbReference type="CDD" id="cd00207">
    <property type="entry name" value="fer2"/>
    <property type="match status" value="1"/>
</dbReference>
<dbReference type="EMBL" id="FKBS01000025">
    <property type="protein sequence ID" value="SAI50517.1"/>
    <property type="molecule type" value="Genomic_DNA"/>
</dbReference>
<dbReference type="InterPro" id="IPR012675">
    <property type="entry name" value="Beta-grasp_dom_sf"/>
</dbReference>
<protein>
    <submittedName>
        <fullName evidence="2">Ferredoxin</fullName>
    </submittedName>
</protein>
<dbReference type="PROSITE" id="PS00197">
    <property type="entry name" value="2FE2S_FER_1"/>
    <property type="match status" value="1"/>
</dbReference>
<dbReference type="RefSeq" id="WP_066418412.1">
    <property type="nucleotide sequence ID" value="NZ_FKBS01000025.1"/>
</dbReference>
<dbReference type="Proteomes" id="UP000077037">
    <property type="component" value="Unassembled WGS sequence"/>
</dbReference>
<dbReference type="PROSITE" id="PS51085">
    <property type="entry name" value="2FE2S_FER_2"/>
    <property type="match status" value="1"/>
</dbReference>
<name>A0A157QXU4_9BORD</name>
<dbReference type="Gene3D" id="3.10.20.30">
    <property type="match status" value="1"/>
</dbReference>
<evidence type="ECO:0000313" key="2">
    <source>
        <dbReference type="EMBL" id="SAI50517.1"/>
    </source>
</evidence>
<feature type="domain" description="2Fe-2S ferredoxin-type" evidence="1">
    <location>
        <begin position="2"/>
        <end position="99"/>
    </location>
</feature>
<dbReference type="InterPro" id="IPR001041">
    <property type="entry name" value="2Fe-2S_ferredoxin-type"/>
</dbReference>
<evidence type="ECO:0000259" key="1">
    <source>
        <dbReference type="PROSITE" id="PS51085"/>
    </source>
</evidence>
<evidence type="ECO:0000313" key="3">
    <source>
        <dbReference type="Proteomes" id="UP000077037"/>
    </source>
</evidence>